<accession>A0A1F4Q0U0</accession>
<evidence type="ECO:0008006" key="3">
    <source>
        <dbReference type="Google" id="ProtNLM"/>
    </source>
</evidence>
<evidence type="ECO:0000313" key="1">
    <source>
        <dbReference type="EMBL" id="OGB89490.1"/>
    </source>
</evidence>
<proteinExistence type="predicted"/>
<dbReference type="AlphaFoldDB" id="A0A1F4Q0U0"/>
<protein>
    <recommendedName>
        <fullName evidence="3">Nucleotidyl transferase AbiEii/AbiGii toxin family protein</fullName>
    </recommendedName>
</protein>
<gene>
    <name evidence="1" type="ORF">A2625_01060</name>
</gene>
<organism evidence="1 2">
    <name type="scientific">candidate division WOR-1 bacterium RIFCSPHIGHO2_01_FULL_53_15</name>
    <dbReference type="NCBI Taxonomy" id="1802564"/>
    <lineage>
        <taxon>Bacteria</taxon>
        <taxon>Bacillati</taxon>
        <taxon>Saganbacteria</taxon>
    </lineage>
</organism>
<dbReference type="EMBL" id="METM01000024">
    <property type="protein sequence ID" value="OGB89490.1"/>
    <property type="molecule type" value="Genomic_DNA"/>
</dbReference>
<sequence length="240" mass="27272">MSINEAIRAAQLKLLDSLAGTAKTFALAGGTALELYYLKHRFSRDLDLLSPEYGAAEIENIIKAFEGALSARFTLESEFTAQNRASVRFYTAQVQGSAEPLKIDFVEDVLSPRPKLRHFNGVPVYDAAAIYFQKIVTLTGAQLRTDEIGRESPAGRNEPRDIFDIYYLSKMISPLHKFLKGLSRQYQRGMIQWYRGYSRQEMKLGVLDLDIYDKDFNAAEMISHIVREVKIFISETIDEL</sequence>
<dbReference type="InterPro" id="IPR014942">
    <property type="entry name" value="AbiEii"/>
</dbReference>
<dbReference type="Gene3D" id="3.10.450.620">
    <property type="entry name" value="JHP933, nucleotidyltransferase-like core domain"/>
    <property type="match status" value="1"/>
</dbReference>
<comment type="caution">
    <text evidence="1">The sequence shown here is derived from an EMBL/GenBank/DDBJ whole genome shotgun (WGS) entry which is preliminary data.</text>
</comment>
<reference evidence="1 2" key="1">
    <citation type="journal article" date="2016" name="Nat. Commun.">
        <title>Thousands of microbial genomes shed light on interconnected biogeochemical processes in an aquifer system.</title>
        <authorList>
            <person name="Anantharaman K."/>
            <person name="Brown C.T."/>
            <person name="Hug L.A."/>
            <person name="Sharon I."/>
            <person name="Castelle C.J."/>
            <person name="Probst A.J."/>
            <person name="Thomas B.C."/>
            <person name="Singh A."/>
            <person name="Wilkins M.J."/>
            <person name="Karaoz U."/>
            <person name="Brodie E.L."/>
            <person name="Williams K.H."/>
            <person name="Hubbard S.S."/>
            <person name="Banfield J.F."/>
        </authorList>
    </citation>
    <scope>NUCLEOTIDE SEQUENCE [LARGE SCALE GENOMIC DNA]</scope>
</reference>
<evidence type="ECO:0000313" key="2">
    <source>
        <dbReference type="Proteomes" id="UP000178724"/>
    </source>
</evidence>
<name>A0A1F4Q0U0_UNCSA</name>
<dbReference type="Pfam" id="PF08843">
    <property type="entry name" value="AbiEii"/>
    <property type="match status" value="1"/>
</dbReference>
<dbReference type="Proteomes" id="UP000178724">
    <property type="component" value="Unassembled WGS sequence"/>
</dbReference>